<dbReference type="Proteomes" id="UP001165041">
    <property type="component" value="Unassembled WGS sequence"/>
</dbReference>
<name>A0A9W6V610_9ACTN</name>
<gene>
    <name evidence="1" type="ORF">Kpho02_59690</name>
</gene>
<proteinExistence type="predicted"/>
<sequence>MRQSLLRLLPDRLARRFGYEMALHDPAAVAAEIETSLADARAHHEAELRAALSKLTGPLECQPGLLDLHREAADIVVYLAGVGAAAENNLDRTDPGQEELYWAVLDALTAAEALRERTAAAALLALPAQSAASLQHS</sequence>
<reference evidence="1" key="1">
    <citation type="submission" date="2023-02" db="EMBL/GenBank/DDBJ databases">
        <title>Kitasatospora phosalacinea NBRC 14627.</title>
        <authorList>
            <person name="Ichikawa N."/>
            <person name="Sato H."/>
            <person name="Tonouchi N."/>
        </authorList>
    </citation>
    <scope>NUCLEOTIDE SEQUENCE</scope>
    <source>
        <strain evidence="1">NBRC 14627</strain>
    </source>
</reference>
<dbReference type="RefSeq" id="WP_285739307.1">
    <property type="nucleotide sequence ID" value="NZ_BSSA01000027.1"/>
</dbReference>
<organism evidence="1 2">
    <name type="scientific">Kitasatospora phosalacinea</name>
    <dbReference type="NCBI Taxonomy" id="2065"/>
    <lineage>
        <taxon>Bacteria</taxon>
        <taxon>Bacillati</taxon>
        <taxon>Actinomycetota</taxon>
        <taxon>Actinomycetes</taxon>
        <taxon>Kitasatosporales</taxon>
        <taxon>Streptomycetaceae</taxon>
        <taxon>Kitasatospora</taxon>
    </lineage>
</organism>
<comment type="caution">
    <text evidence="1">The sequence shown here is derived from an EMBL/GenBank/DDBJ whole genome shotgun (WGS) entry which is preliminary data.</text>
</comment>
<evidence type="ECO:0000313" key="2">
    <source>
        <dbReference type="Proteomes" id="UP001165041"/>
    </source>
</evidence>
<evidence type="ECO:0000313" key="1">
    <source>
        <dbReference type="EMBL" id="GLW73670.1"/>
    </source>
</evidence>
<protein>
    <submittedName>
        <fullName evidence="1">Uncharacterized protein</fullName>
    </submittedName>
</protein>
<dbReference type="EMBL" id="BSSA01000027">
    <property type="protein sequence ID" value="GLW73670.1"/>
    <property type="molecule type" value="Genomic_DNA"/>
</dbReference>
<accession>A0A9W6V610</accession>
<dbReference type="AlphaFoldDB" id="A0A9W6V610"/>